<dbReference type="PANTHER" id="PTHR43484:SF1">
    <property type="entry name" value="FLAGELLAR MOTOR SWITCH PROTEIN FLIN"/>
    <property type="match status" value="1"/>
</dbReference>
<keyword evidence="9" id="KW-0282">Flagellum</keyword>
<dbReference type="AlphaFoldDB" id="Q058C3"/>
<evidence type="ECO:0000256" key="5">
    <source>
        <dbReference type="ARBA" id="ARBA00022500"/>
    </source>
</evidence>
<dbReference type="InterPro" id="IPR036429">
    <property type="entry name" value="SpoA-like_sf"/>
</dbReference>
<dbReference type="GO" id="GO:0003774">
    <property type="term" value="F:cytoskeletal motor activity"/>
    <property type="evidence" value="ECO:0007669"/>
    <property type="project" value="InterPro"/>
</dbReference>
<comment type="subcellular location">
    <subcellularLocation>
        <location evidence="1">Cell membrane</location>
        <topology evidence="1">Peripheral membrane protein</topology>
        <orientation evidence="1">Cytoplasmic side</orientation>
    </subcellularLocation>
</comment>
<dbReference type="HOGENOM" id="CLU_097058_2_0_6"/>
<keyword evidence="6" id="KW-0283">Flagellar rotation</keyword>
<dbReference type="Pfam" id="PF01052">
    <property type="entry name" value="FliMN_C"/>
    <property type="match status" value="1"/>
</dbReference>
<gene>
    <name evidence="9" type="primary">fliN</name>
    <name evidence="9" type="ordered locus">BCc_047</name>
</gene>
<keyword evidence="10" id="KW-1185">Reference proteome</keyword>
<evidence type="ECO:0000256" key="4">
    <source>
        <dbReference type="ARBA" id="ARBA00022475"/>
    </source>
</evidence>
<dbReference type="eggNOG" id="COG1886">
    <property type="taxonomic scope" value="Bacteria"/>
</dbReference>
<dbReference type="GO" id="GO:0009425">
    <property type="term" value="C:bacterial-type flagellum basal body"/>
    <property type="evidence" value="ECO:0007669"/>
    <property type="project" value="InterPro"/>
</dbReference>
<dbReference type="InterPro" id="IPR051469">
    <property type="entry name" value="FliN/MopA/SpaO"/>
</dbReference>
<dbReference type="GO" id="GO:0005886">
    <property type="term" value="C:plasma membrane"/>
    <property type="evidence" value="ECO:0007669"/>
    <property type="project" value="UniProtKB-SubCell"/>
</dbReference>
<evidence type="ECO:0000313" key="9">
    <source>
        <dbReference type="EMBL" id="ABJ90526.1"/>
    </source>
</evidence>
<keyword evidence="9" id="KW-0966">Cell projection</keyword>
<dbReference type="STRING" id="372461.BCc_047"/>
<comment type="similarity">
    <text evidence="2">Belongs to the FliN/MopA/SpaO family.</text>
</comment>
<keyword evidence="9" id="KW-0969">Cilium</keyword>
<dbReference type="Proteomes" id="UP000000669">
    <property type="component" value="Chromosome"/>
</dbReference>
<evidence type="ECO:0000256" key="6">
    <source>
        <dbReference type="ARBA" id="ARBA00022779"/>
    </source>
</evidence>
<evidence type="ECO:0000313" key="10">
    <source>
        <dbReference type="Proteomes" id="UP000000669"/>
    </source>
</evidence>
<feature type="domain" description="Flagellar motor switch protein FliN-like C-terminal" evidence="8">
    <location>
        <begin position="59"/>
        <end position="129"/>
    </location>
</feature>
<accession>Q058C3</accession>
<dbReference type="InterPro" id="IPR001543">
    <property type="entry name" value="FliN-like_C"/>
</dbReference>
<dbReference type="PANTHER" id="PTHR43484">
    <property type="match status" value="1"/>
</dbReference>
<keyword evidence="5" id="KW-0145">Chemotaxis</keyword>
<organism evidence="9 10">
    <name type="scientific">Buchnera aphidicola subsp. Cinara cedri (strain Cc)</name>
    <dbReference type="NCBI Taxonomy" id="372461"/>
    <lineage>
        <taxon>Bacteria</taxon>
        <taxon>Pseudomonadati</taxon>
        <taxon>Pseudomonadota</taxon>
        <taxon>Gammaproteobacteria</taxon>
        <taxon>Enterobacterales</taxon>
        <taxon>Erwiniaceae</taxon>
        <taxon>Buchnera</taxon>
    </lineage>
</organism>
<name>Q058C3_BUCCC</name>
<dbReference type="GO" id="GO:0071973">
    <property type="term" value="P:bacterial-type flagellum-dependent cell motility"/>
    <property type="evidence" value="ECO:0007669"/>
    <property type="project" value="InterPro"/>
</dbReference>
<evidence type="ECO:0000256" key="3">
    <source>
        <dbReference type="ARBA" id="ARBA00021897"/>
    </source>
</evidence>
<protein>
    <recommendedName>
        <fullName evidence="3">Flagellar motor switch protein FliN</fullName>
    </recommendedName>
</protein>
<sequence>MIENNKKKIQNNSFKKKSHIKNLDNKINNNNVNKIIKEKIYINNSYKTNANKVLFDSSALSSIPVYLTIELSKKKITIQELLQFKKGSILELEDNINKPLNIFINNYLIAIGELVVNNDCYGVQITKLLTNNVK</sequence>
<proteinExistence type="inferred from homology"/>
<evidence type="ECO:0000256" key="1">
    <source>
        <dbReference type="ARBA" id="ARBA00004413"/>
    </source>
</evidence>
<dbReference type="EMBL" id="CP000263">
    <property type="protein sequence ID" value="ABJ90526.1"/>
    <property type="molecule type" value="Genomic_DNA"/>
</dbReference>
<dbReference type="RefSeq" id="WP_011672445.1">
    <property type="nucleotide sequence ID" value="NC_008513.1"/>
</dbReference>
<dbReference type="SUPFAM" id="SSF101801">
    <property type="entry name" value="Surface presentation of antigens (SPOA)"/>
    <property type="match status" value="1"/>
</dbReference>
<dbReference type="GO" id="GO:0006935">
    <property type="term" value="P:chemotaxis"/>
    <property type="evidence" value="ECO:0007669"/>
    <property type="project" value="UniProtKB-KW"/>
</dbReference>
<keyword evidence="4" id="KW-1003">Cell membrane</keyword>
<dbReference type="KEGG" id="bcc:BCc_047"/>
<evidence type="ECO:0000256" key="2">
    <source>
        <dbReference type="ARBA" id="ARBA00009226"/>
    </source>
</evidence>
<keyword evidence="7" id="KW-0472">Membrane</keyword>
<dbReference type="PRINTS" id="PR00956">
    <property type="entry name" value="FLGMOTORFLIN"/>
</dbReference>
<dbReference type="OrthoDB" id="9773459at2"/>
<evidence type="ECO:0000256" key="7">
    <source>
        <dbReference type="ARBA" id="ARBA00023136"/>
    </source>
</evidence>
<dbReference type="InterPro" id="IPR001172">
    <property type="entry name" value="FliN_T3SS_HrcQb"/>
</dbReference>
<dbReference type="Gene3D" id="2.30.330.10">
    <property type="entry name" value="SpoA-like"/>
    <property type="match status" value="1"/>
</dbReference>
<reference evidence="9 10" key="1">
    <citation type="journal article" date="2006" name="Science">
        <title>A small microbial genome: the end of a long symbiotic relationship?</title>
        <authorList>
            <person name="Perez-Brocal V."/>
            <person name="Gil R."/>
            <person name="Ramos S."/>
            <person name="Lamelas A."/>
            <person name="Postigo M."/>
            <person name="Michelena J.M."/>
            <person name="Silva F.J."/>
            <person name="Moya A."/>
            <person name="Latorre A."/>
        </authorList>
    </citation>
    <scope>NUCLEOTIDE SEQUENCE [LARGE SCALE GENOMIC DNA]</scope>
    <source>
        <strain evidence="10">Cc</strain>
    </source>
</reference>
<evidence type="ECO:0000259" key="8">
    <source>
        <dbReference type="Pfam" id="PF01052"/>
    </source>
</evidence>